<reference evidence="2 3" key="1">
    <citation type="submission" date="2013-12" db="EMBL/GenBank/DDBJ databases">
        <authorList>
            <person name="Cubeta M."/>
            <person name="Pakala S."/>
            <person name="Fedorova N."/>
            <person name="Thomas E."/>
            <person name="Dean R."/>
            <person name="Jabaji S."/>
            <person name="Neate S."/>
            <person name="Toda T."/>
            <person name="Tavantzis S."/>
            <person name="Vilgalys R."/>
            <person name="Bharathan N."/>
            <person name="Pakala S."/>
            <person name="Losada L.S."/>
            <person name="Zafar N."/>
            <person name="Nierman W."/>
        </authorList>
    </citation>
    <scope>NUCLEOTIDE SEQUENCE [LARGE SCALE GENOMIC DNA]</scope>
    <source>
        <strain evidence="2 3">123E</strain>
    </source>
</reference>
<feature type="compositionally biased region" description="Basic and acidic residues" evidence="1">
    <location>
        <begin position="19"/>
        <end position="31"/>
    </location>
</feature>
<feature type="compositionally biased region" description="Polar residues" evidence="1">
    <location>
        <begin position="1"/>
        <end position="12"/>
    </location>
</feature>
<dbReference type="OrthoDB" id="10288899at2759"/>
<dbReference type="AlphaFoldDB" id="A0A074SA57"/>
<dbReference type="HOGENOM" id="CLU_1269604_0_0_1"/>
<gene>
    <name evidence="2" type="ORF">V565_175860</name>
</gene>
<dbReference type="Proteomes" id="UP000027456">
    <property type="component" value="Unassembled WGS sequence"/>
</dbReference>
<protein>
    <submittedName>
        <fullName evidence="2">Uncharacterized protein</fullName>
    </submittedName>
</protein>
<feature type="non-terminal residue" evidence="2">
    <location>
        <position position="218"/>
    </location>
</feature>
<organism evidence="2 3">
    <name type="scientific">Rhizoctonia solani 123E</name>
    <dbReference type="NCBI Taxonomy" id="1423351"/>
    <lineage>
        <taxon>Eukaryota</taxon>
        <taxon>Fungi</taxon>
        <taxon>Dikarya</taxon>
        <taxon>Basidiomycota</taxon>
        <taxon>Agaricomycotina</taxon>
        <taxon>Agaricomycetes</taxon>
        <taxon>Cantharellales</taxon>
        <taxon>Ceratobasidiaceae</taxon>
        <taxon>Rhizoctonia</taxon>
    </lineage>
</organism>
<feature type="compositionally biased region" description="Polar residues" evidence="1">
    <location>
        <begin position="71"/>
        <end position="100"/>
    </location>
</feature>
<feature type="region of interest" description="Disordered" evidence="1">
    <location>
        <begin position="166"/>
        <end position="218"/>
    </location>
</feature>
<keyword evidence="3" id="KW-1185">Reference proteome</keyword>
<feature type="compositionally biased region" description="Polar residues" evidence="1">
    <location>
        <begin position="48"/>
        <end position="63"/>
    </location>
</feature>
<evidence type="ECO:0000313" key="2">
    <source>
        <dbReference type="EMBL" id="KEP46912.1"/>
    </source>
</evidence>
<evidence type="ECO:0000313" key="3">
    <source>
        <dbReference type="Proteomes" id="UP000027456"/>
    </source>
</evidence>
<name>A0A074SA57_9AGAM</name>
<feature type="region of interest" description="Disordered" evidence="1">
    <location>
        <begin position="1"/>
        <end position="154"/>
    </location>
</feature>
<sequence length="218" mass="23123">MRGGNDTVSSGRISYENVKVSDRDGEQELAHRKSVSSLVPRQGGECVSPTSASDDGDNSPSTKDNLDFKSSPPQKDQVKASSTSCRPQEPQPSKDQPTTSKQDREPTANLVESGSDDITAAQPGADSLLESSDHPTPSATPSALPHAEDDEQTDTLDSLVNELGRITLQGTPNSASDIKPKLEQEKPVQPPSLRIGYEGQVKIEEPEDCDVGGSVPST</sequence>
<dbReference type="EMBL" id="AZST01000904">
    <property type="protein sequence ID" value="KEP46912.1"/>
    <property type="molecule type" value="Genomic_DNA"/>
</dbReference>
<accession>A0A074SA57</accession>
<proteinExistence type="predicted"/>
<comment type="caution">
    <text evidence="2">The sequence shown here is derived from an EMBL/GenBank/DDBJ whole genome shotgun (WGS) entry which is preliminary data.</text>
</comment>
<evidence type="ECO:0000256" key="1">
    <source>
        <dbReference type="SAM" id="MobiDB-lite"/>
    </source>
</evidence>